<dbReference type="InterPro" id="IPR036390">
    <property type="entry name" value="WH_DNA-bd_sf"/>
</dbReference>
<keyword evidence="2" id="KW-0805">Transcription regulation</keyword>
<dbReference type="InterPro" id="IPR005119">
    <property type="entry name" value="LysR_subst-bd"/>
</dbReference>
<dbReference type="PANTHER" id="PTHR30537">
    <property type="entry name" value="HTH-TYPE TRANSCRIPTIONAL REGULATOR"/>
    <property type="match status" value="1"/>
</dbReference>
<dbReference type="Pfam" id="PF03466">
    <property type="entry name" value="LysR_substrate"/>
    <property type="match status" value="1"/>
</dbReference>
<evidence type="ECO:0000256" key="2">
    <source>
        <dbReference type="ARBA" id="ARBA00023015"/>
    </source>
</evidence>
<evidence type="ECO:0000256" key="1">
    <source>
        <dbReference type="ARBA" id="ARBA00009437"/>
    </source>
</evidence>
<dbReference type="Proteomes" id="UP000811844">
    <property type="component" value="Unassembled WGS sequence"/>
</dbReference>
<dbReference type="Gene3D" id="3.40.190.290">
    <property type="match status" value="1"/>
</dbReference>
<proteinExistence type="inferred from homology"/>
<evidence type="ECO:0000313" key="6">
    <source>
        <dbReference type="EMBL" id="MBR9729034.1"/>
    </source>
</evidence>
<dbReference type="RefSeq" id="WP_153665160.1">
    <property type="nucleotide sequence ID" value="NZ_JAAIKR010000014.1"/>
</dbReference>
<dbReference type="InterPro" id="IPR000847">
    <property type="entry name" value="LysR_HTH_N"/>
</dbReference>
<keyword evidence="3" id="KW-0238">DNA-binding</keyword>
<comment type="caution">
    <text evidence="6">The sequence shown here is derived from an EMBL/GenBank/DDBJ whole genome shotgun (WGS) entry which is preliminary data.</text>
</comment>
<keyword evidence="7" id="KW-1185">Reference proteome</keyword>
<dbReference type="Pfam" id="PF00126">
    <property type="entry name" value="HTH_1"/>
    <property type="match status" value="1"/>
</dbReference>
<accession>A0ABS5I4T8</accession>
<dbReference type="InterPro" id="IPR058163">
    <property type="entry name" value="LysR-type_TF_proteobact-type"/>
</dbReference>
<sequence>MDVSFEQLKSMVVFAQVIEQGNFSQAAKKMGLSRAVVSYHIKKLETQLEVKLLNRSTRSIHFTEAGKAYYQACKVISEQASLANQQMLNMKNEPEGLIKLSCPVNAGLQTIVPALNEFKNLYPKISLDVSLTDEVVHVINQGIDLAIRGAPLVDSGLHATKLCQLTTCLCGSARYFEQHGRPTTPTELGQHQWVIYQPQPKILTLAKGTRSYSIELSGSVSTNNAAARTAFVEGGHGIGRIPTYDAWPKIQQGSLEAILTDYQLKDITIYGVFPPGAAKSKRVRLLIDFLKAYFVQQTNQLSPKIR</sequence>
<dbReference type="Gene3D" id="1.10.10.10">
    <property type="entry name" value="Winged helix-like DNA-binding domain superfamily/Winged helix DNA-binding domain"/>
    <property type="match status" value="1"/>
</dbReference>
<dbReference type="EMBL" id="JAAIKR010000014">
    <property type="protein sequence ID" value="MBR9729034.1"/>
    <property type="molecule type" value="Genomic_DNA"/>
</dbReference>
<dbReference type="CDD" id="cd08422">
    <property type="entry name" value="PBP2_CrgA_like"/>
    <property type="match status" value="1"/>
</dbReference>
<dbReference type="SUPFAM" id="SSF53850">
    <property type="entry name" value="Periplasmic binding protein-like II"/>
    <property type="match status" value="1"/>
</dbReference>
<dbReference type="PANTHER" id="PTHR30537:SF5">
    <property type="entry name" value="HTH-TYPE TRANSCRIPTIONAL ACTIVATOR TTDR-RELATED"/>
    <property type="match status" value="1"/>
</dbReference>
<evidence type="ECO:0000256" key="4">
    <source>
        <dbReference type="ARBA" id="ARBA00023163"/>
    </source>
</evidence>
<evidence type="ECO:0000256" key="3">
    <source>
        <dbReference type="ARBA" id="ARBA00023125"/>
    </source>
</evidence>
<keyword evidence="4" id="KW-0804">Transcription</keyword>
<gene>
    <name evidence="6" type="ORF">G3R48_13730</name>
</gene>
<organism evidence="6 7">
    <name type="scientific">Shewanella intestini</name>
    <dbReference type="NCBI Taxonomy" id="2017544"/>
    <lineage>
        <taxon>Bacteria</taxon>
        <taxon>Pseudomonadati</taxon>
        <taxon>Pseudomonadota</taxon>
        <taxon>Gammaproteobacteria</taxon>
        <taxon>Alteromonadales</taxon>
        <taxon>Shewanellaceae</taxon>
        <taxon>Shewanella</taxon>
    </lineage>
</organism>
<reference evidence="6 7" key="1">
    <citation type="submission" date="2020-02" db="EMBL/GenBank/DDBJ databases">
        <title>Shewanella WXL01 sp. nov., a marine bacterium isolated from green algae in Luhuitou Fringing Reef (Northern South China Sea).</title>
        <authorList>
            <person name="Wang X."/>
        </authorList>
    </citation>
    <scope>NUCLEOTIDE SEQUENCE [LARGE SCALE GENOMIC DNA]</scope>
    <source>
        <strain evidence="6 7">MCCC 1A01895</strain>
    </source>
</reference>
<dbReference type="PROSITE" id="PS50931">
    <property type="entry name" value="HTH_LYSR"/>
    <property type="match status" value="1"/>
</dbReference>
<protein>
    <submittedName>
        <fullName evidence="6">LysR family transcriptional regulator</fullName>
    </submittedName>
</protein>
<comment type="similarity">
    <text evidence="1">Belongs to the LysR transcriptional regulatory family.</text>
</comment>
<feature type="domain" description="HTH lysR-type" evidence="5">
    <location>
        <begin position="1"/>
        <end position="63"/>
    </location>
</feature>
<evidence type="ECO:0000259" key="5">
    <source>
        <dbReference type="PROSITE" id="PS50931"/>
    </source>
</evidence>
<evidence type="ECO:0000313" key="7">
    <source>
        <dbReference type="Proteomes" id="UP000811844"/>
    </source>
</evidence>
<name>A0ABS5I4T8_9GAMM</name>
<dbReference type="InterPro" id="IPR036388">
    <property type="entry name" value="WH-like_DNA-bd_sf"/>
</dbReference>
<dbReference type="SUPFAM" id="SSF46785">
    <property type="entry name" value="Winged helix' DNA-binding domain"/>
    <property type="match status" value="1"/>
</dbReference>